<accession>A0A1M4WM31</accession>
<dbReference type="EMBL" id="FQUF01000016">
    <property type="protein sequence ID" value="SHE82220.1"/>
    <property type="molecule type" value="Genomic_DNA"/>
</dbReference>
<dbReference type="InterPro" id="IPR036188">
    <property type="entry name" value="FAD/NAD-bd_sf"/>
</dbReference>
<dbReference type="Gene3D" id="3.50.50.60">
    <property type="entry name" value="FAD/NAD(P)-binding domain"/>
    <property type="match status" value="1"/>
</dbReference>
<name>A0A1M4WM31_9LACT</name>
<protein>
    <submittedName>
        <fullName evidence="2">Uncharacterized NAD(P)/FAD-binding protein YdhS</fullName>
    </submittedName>
</protein>
<dbReference type="PANTHER" id="PTHR40254:SF1">
    <property type="entry name" value="BLR0577 PROTEIN"/>
    <property type="match status" value="1"/>
</dbReference>
<dbReference type="OrthoDB" id="2211465at2"/>
<sequence length="500" mass="57719">MKIAIVGAGISGATIVKTCINHKNFKKEDRIDVFEPREVLGVGLPYGHDDESIMLNVDPEVLSYDSSVPNDFVEWLHENYDEPYNFEGLVSRPKYGRYLAERFAPYFNHKQVAHHPYKVVDLNVLDAETKEPITDTKSGNYIYQLKTTKGWLDTFYDAVFLAIGHPPYADYYQLVGKENYIHNPYPMHEVLGHLTGDEKIGVIGSGATGIDLMRFLMTNYELKEPLTYYVPSGEIFNFPTIPLEKEEFQFTFSRDWIKAQMDSHKGMIPLDEMIKIFIEDIKQEGVDVKTVYNRYKADDLKAMRLALESNDQELALIHSYAAKLIAYLPDLFNTLSGEDQERYLNQYHKKLLFFKARVPNKTFKWLFELLDAGKVRLVEGISDVQLEENGTFTIRADQTKTADLLINATGFDTTIEHIAKDRPLIERLYHQKLILPHKQGRFVFVDWPQAQVINQRFGLMDNFFFTGILIGSTQHENNDAHLTMRQASYSANWFMDNQSV</sequence>
<organism evidence="2 3">
    <name type="scientific">Atopostipes suicloacalis DSM 15692</name>
    <dbReference type="NCBI Taxonomy" id="1121025"/>
    <lineage>
        <taxon>Bacteria</taxon>
        <taxon>Bacillati</taxon>
        <taxon>Bacillota</taxon>
        <taxon>Bacilli</taxon>
        <taxon>Lactobacillales</taxon>
        <taxon>Carnobacteriaceae</taxon>
        <taxon>Atopostipes</taxon>
    </lineage>
</organism>
<dbReference type="SUPFAM" id="SSF51905">
    <property type="entry name" value="FAD/NAD(P)-binding domain"/>
    <property type="match status" value="1"/>
</dbReference>
<dbReference type="InterPro" id="IPR052189">
    <property type="entry name" value="L-asp_N-monooxygenase_NS-form"/>
</dbReference>
<evidence type="ECO:0000313" key="3">
    <source>
        <dbReference type="Proteomes" id="UP000184128"/>
    </source>
</evidence>
<reference evidence="2 3" key="1">
    <citation type="submission" date="2016-11" db="EMBL/GenBank/DDBJ databases">
        <authorList>
            <person name="Jaros S."/>
            <person name="Januszkiewicz K."/>
            <person name="Wedrychowicz H."/>
        </authorList>
    </citation>
    <scope>NUCLEOTIDE SEQUENCE [LARGE SCALE GENOMIC DNA]</scope>
    <source>
        <strain evidence="2 3">DSM 15692</strain>
    </source>
</reference>
<dbReference type="STRING" id="1121025.SAMN02745249_01225"/>
<dbReference type="Pfam" id="PF13454">
    <property type="entry name" value="NAD_binding_9"/>
    <property type="match status" value="1"/>
</dbReference>
<dbReference type="AlphaFoldDB" id="A0A1M4WM31"/>
<dbReference type="RefSeq" id="WP_073297822.1">
    <property type="nucleotide sequence ID" value="NZ_FQUF01000016.1"/>
</dbReference>
<dbReference type="PANTHER" id="PTHR40254">
    <property type="entry name" value="BLR0577 PROTEIN"/>
    <property type="match status" value="1"/>
</dbReference>
<feature type="domain" description="FAD-dependent urate hydroxylase HpyO/Asp monooxygenase CreE-like FAD/NAD(P)-binding" evidence="1">
    <location>
        <begin position="4"/>
        <end position="165"/>
    </location>
</feature>
<evidence type="ECO:0000313" key="2">
    <source>
        <dbReference type="EMBL" id="SHE82220.1"/>
    </source>
</evidence>
<evidence type="ECO:0000259" key="1">
    <source>
        <dbReference type="Pfam" id="PF13454"/>
    </source>
</evidence>
<keyword evidence="3" id="KW-1185">Reference proteome</keyword>
<dbReference type="InterPro" id="IPR038732">
    <property type="entry name" value="HpyO/CreE_NAD-binding"/>
</dbReference>
<proteinExistence type="predicted"/>
<dbReference type="Proteomes" id="UP000184128">
    <property type="component" value="Unassembled WGS sequence"/>
</dbReference>
<gene>
    <name evidence="2" type="ORF">SAMN02745249_01225</name>
</gene>